<dbReference type="Proteomes" id="UP001318040">
    <property type="component" value="Chromosome 17"/>
</dbReference>
<gene>
    <name evidence="6" type="primary">LOC116943289</name>
</gene>
<keyword evidence="4" id="KW-1133">Transmembrane helix</keyword>
<feature type="compositionally biased region" description="Polar residues" evidence="3">
    <location>
        <begin position="575"/>
        <end position="595"/>
    </location>
</feature>
<dbReference type="RefSeq" id="XP_032811912.1">
    <property type="nucleotide sequence ID" value="XM_032956021.1"/>
</dbReference>
<evidence type="ECO:0000256" key="3">
    <source>
        <dbReference type="SAM" id="MobiDB-lite"/>
    </source>
</evidence>
<feature type="compositionally biased region" description="Pro residues" evidence="3">
    <location>
        <begin position="682"/>
        <end position="696"/>
    </location>
</feature>
<keyword evidence="5" id="KW-1185">Reference proteome</keyword>
<dbReference type="AlphaFoldDB" id="A0AAJ7WW15"/>
<dbReference type="KEGG" id="pmrn:116943289"/>
<evidence type="ECO:0000256" key="4">
    <source>
        <dbReference type="SAM" id="Phobius"/>
    </source>
</evidence>
<feature type="region of interest" description="Disordered" evidence="3">
    <location>
        <begin position="507"/>
        <end position="765"/>
    </location>
</feature>
<dbReference type="GO" id="GO:0006888">
    <property type="term" value="P:endoplasmic reticulum to Golgi vesicle-mediated transport"/>
    <property type="evidence" value="ECO:0007669"/>
    <property type="project" value="TreeGrafter"/>
</dbReference>
<dbReference type="GO" id="GO:0035459">
    <property type="term" value="P:vesicle cargo loading"/>
    <property type="evidence" value="ECO:0007669"/>
    <property type="project" value="TreeGrafter"/>
</dbReference>
<dbReference type="GO" id="GO:0070971">
    <property type="term" value="C:endoplasmic reticulum exit site"/>
    <property type="evidence" value="ECO:0007669"/>
    <property type="project" value="TreeGrafter"/>
</dbReference>
<feature type="region of interest" description="Disordered" evidence="3">
    <location>
        <begin position="296"/>
        <end position="329"/>
    </location>
</feature>
<evidence type="ECO:0000256" key="2">
    <source>
        <dbReference type="SAM" id="Coils"/>
    </source>
</evidence>
<feature type="compositionally biased region" description="Low complexity" evidence="3">
    <location>
        <begin position="745"/>
        <end position="758"/>
    </location>
</feature>
<feature type="transmembrane region" description="Helical" evidence="4">
    <location>
        <begin position="64"/>
        <end position="83"/>
    </location>
</feature>
<feature type="compositionally biased region" description="Pro residues" evidence="3">
    <location>
        <begin position="597"/>
        <end position="614"/>
    </location>
</feature>
<feature type="compositionally biased region" description="Pro residues" evidence="3">
    <location>
        <begin position="636"/>
        <end position="652"/>
    </location>
</feature>
<dbReference type="PANTHER" id="PTHR23158:SF33">
    <property type="entry name" value="TRANSPORT AND GOLGI ORGANIZATION PROTEIN 1"/>
    <property type="match status" value="1"/>
</dbReference>
<dbReference type="GeneID" id="116943289"/>
<dbReference type="PANTHER" id="PTHR23158">
    <property type="entry name" value="MELANOMA INHIBITORY ACTIVITY-RELATED"/>
    <property type="match status" value="1"/>
</dbReference>
<dbReference type="GO" id="GO:0009306">
    <property type="term" value="P:protein secretion"/>
    <property type="evidence" value="ECO:0007669"/>
    <property type="project" value="TreeGrafter"/>
</dbReference>
<feature type="compositionally biased region" description="Pro residues" evidence="3">
    <location>
        <begin position="705"/>
        <end position="726"/>
    </location>
</feature>
<name>A0AAJ7WW15_PETMA</name>
<keyword evidence="1 2" id="KW-0175">Coiled coil</keyword>
<dbReference type="InterPro" id="IPR051500">
    <property type="entry name" value="cTAGE_MIA/OTOR"/>
</dbReference>
<proteinExistence type="predicted"/>
<accession>A0AAJ7WW15</accession>
<protein>
    <submittedName>
        <fullName evidence="6">Transport and Golgi organization protein 1 homolog isoform X1</fullName>
    </submittedName>
</protein>
<sequence length="765" mass="85138">MAADADPGEERPLLGHEEEEAAAAAMGPVAALYFYSLSRVKQTLSALPLGMEPESDLYGFPWDVLLLFSLLLFLLGAVHLYFIRLRIKKKFCLLTEAQLVDTIRSHMEDKSRMASDLQNLQAQLQEKDQEIKDAIRLDSTSEEIEELQSERDRLTDAREKLQQELSQVKADLEEAREKEKQYEKEFLEQTQKAQVNEESTAVMKAQIAQANGALEEAERKAQSLEERIRQIDGEMKALNQRKQQVEQEKVQLMEQIAELQEQMSLMQRSIRDLNESVTIKDREIETLKESFLQLKELDSDSEDEGASGEEHAKENMTSSNCNNGRVKETRKDKVKNLLDATKTVEGLMNVARLNTKLKIAEEEKKKTWEKLAYEMKSRKEVDDLVKGLQSQSESMNVEREEAKAELQRTKQQLEIATQMFHEKEMDLQRRLMQEELQREQREQAISAADEKMKNALEEASLYRKQVQDIKEELEKTERSYKTQLAANDHKAHNNWVAARQAERELLNAKREASNLRQRVTDMELRLNQERQGQQPRGPPSARRGPPAQEGSLRSSPSSSGRPSPPLGVDGARRPVSSSSNQGFQLPLETSPTSQRAPRPPQDLPPAFGPAPPLMSPTLHHRPPMPQGMSLARGYGPYPPGGPLPPPGPPYGSPAPDRHPDGPYPPYGAGGPLGPPGMYGPHPVGPYGPPERYPGPPHAAWRGPPIYSPPRGGPPGAFPPGVAPLPTRPEALATPDGVSRGAPDQGAPGSMPPSSAGPATATQAEP</sequence>
<dbReference type="Gene3D" id="1.20.5.170">
    <property type="match status" value="1"/>
</dbReference>
<organism evidence="5 6">
    <name type="scientific">Petromyzon marinus</name>
    <name type="common">Sea lamprey</name>
    <dbReference type="NCBI Taxonomy" id="7757"/>
    <lineage>
        <taxon>Eukaryota</taxon>
        <taxon>Metazoa</taxon>
        <taxon>Chordata</taxon>
        <taxon>Craniata</taxon>
        <taxon>Vertebrata</taxon>
        <taxon>Cyclostomata</taxon>
        <taxon>Hyperoartia</taxon>
        <taxon>Petromyzontiformes</taxon>
        <taxon>Petromyzontidae</taxon>
        <taxon>Petromyzon</taxon>
    </lineage>
</organism>
<keyword evidence="4" id="KW-0812">Transmembrane</keyword>
<evidence type="ECO:0000313" key="6">
    <source>
        <dbReference type="RefSeq" id="XP_032811912.1"/>
    </source>
</evidence>
<feature type="coiled-coil region" evidence="2">
    <location>
        <begin position="103"/>
        <end position="290"/>
    </location>
</feature>
<evidence type="ECO:0000256" key="1">
    <source>
        <dbReference type="ARBA" id="ARBA00023054"/>
    </source>
</evidence>
<keyword evidence="4" id="KW-0472">Membrane</keyword>
<feature type="compositionally biased region" description="Low complexity" evidence="3">
    <location>
        <begin position="530"/>
        <end position="561"/>
    </location>
</feature>
<feature type="compositionally biased region" description="Basic and acidic residues" evidence="3">
    <location>
        <begin position="507"/>
        <end position="528"/>
    </location>
</feature>
<reference evidence="6" key="1">
    <citation type="submission" date="2025-08" db="UniProtKB">
        <authorList>
            <consortium name="RefSeq"/>
        </authorList>
    </citation>
    <scope>IDENTIFICATION</scope>
    <source>
        <tissue evidence="6">Sperm</tissue>
    </source>
</reference>
<dbReference type="GO" id="GO:0005789">
    <property type="term" value="C:endoplasmic reticulum membrane"/>
    <property type="evidence" value="ECO:0007669"/>
    <property type="project" value="TreeGrafter"/>
</dbReference>
<evidence type="ECO:0000313" key="5">
    <source>
        <dbReference type="Proteomes" id="UP001318040"/>
    </source>
</evidence>